<proteinExistence type="predicted"/>
<gene>
    <name evidence="2" type="ORF">HCDG_03706</name>
</gene>
<name>C6HCF7_AJECH</name>
<protein>
    <submittedName>
        <fullName evidence="2">Uncharacterized protein</fullName>
    </submittedName>
</protein>
<dbReference type="Proteomes" id="UP000002624">
    <property type="component" value="Unassembled WGS sequence"/>
</dbReference>
<sequence length="176" mass="19222">MPRSPAASDGMKDGVFMIAAASRSMHPVLVSARVDPLLDWGLVGEMFMQPYIRVVTCIHGPRVQGLPSNIVIILAVSKEQISSACPSTITIAITGSSYLQPRTSNKNPVHSTIHNQGRRGPCNRNSELANNQIIKRKRLKIITRQISSPSDPVPTPARTNTSCLVQDAPEWAQFKI</sequence>
<evidence type="ECO:0000256" key="1">
    <source>
        <dbReference type="SAM" id="MobiDB-lite"/>
    </source>
</evidence>
<dbReference type="VEuPathDB" id="FungiDB:HCDG_03706"/>
<dbReference type="HOGENOM" id="CLU_1524712_0_0_1"/>
<evidence type="ECO:0000313" key="3">
    <source>
        <dbReference type="Proteomes" id="UP000002624"/>
    </source>
</evidence>
<dbReference type="AlphaFoldDB" id="C6HCF7"/>
<feature type="region of interest" description="Disordered" evidence="1">
    <location>
        <begin position="103"/>
        <end position="125"/>
    </location>
</feature>
<evidence type="ECO:0000313" key="2">
    <source>
        <dbReference type="EMBL" id="EER42247.1"/>
    </source>
</evidence>
<dbReference type="EMBL" id="GG692422">
    <property type="protein sequence ID" value="EER42247.1"/>
    <property type="molecule type" value="Genomic_DNA"/>
</dbReference>
<feature type="compositionally biased region" description="Polar residues" evidence="1">
    <location>
        <begin position="103"/>
        <end position="115"/>
    </location>
</feature>
<reference evidence="3" key="1">
    <citation type="submission" date="2009-05" db="EMBL/GenBank/DDBJ databases">
        <title>The genome sequence of Ajellomyces capsulatus strain H143.</title>
        <authorList>
            <person name="Champion M."/>
            <person name="Cuomo C.A."/>
            <person name="Ma L.-J."/>
            <person name="Henn M.R."/>
            <person name="Sil A."/>
            <person name="Goldman B."/>
            <person name="Young S.K."/>
            <person name="Kodira C.D."/>
            <person name="Zeng Q."/>
            <person name="Koehrsen M."/>
            <person name="Alvarado L."/>
            <person name="Berlin A.M."/>
            <person name="Borenstein D."/>
            <person name="Chen Z."/>
            <person name="Engels R."/>
            <person name="Freedman E."/>
            <person name="Gellesch M."/>
            <person name="Goldberg J."/>
            <person name="Griggs A."/>
            <person name="Gujja S."/>
            <person name="Heiman D.I."/>
            <person name="Hepburn T.A."/>
            <person name="Howarth C."/>
            <person name="Jen D."/>
            <person name="Larson L."/>
            <person name="Lewis B."/>
            <person name="Mehta T."/>
            <person name="Park D."/>
            <person name="Pearson M."/>
            <person name="Roberts A."/>
            <person name="Saif S."/>
            <person name="Shea T.D."/>
            <person name="Shenoy N."/>
            <person name="Sisk P."/>
            <person name="Stolte C."/>
            <person name="Sykes S."/>
            <person name="Walk T."/>
            <person name="White J."/>
            <person name="Yandava C."/>
            <person name="Klein B."/>
            <person name="McEwen J.G."/>
            <person name="Puccia R."/>
            <person name="Goldman G.H."/>
            <person name="Felipe M.S."/>
            <person name="Nino-Vega G."/>
            <person name="San-Blas G."/>
            <person name="Taylor J.W."/>
            <person name="Mendoza L."/>
            <person name="Galagan J.E."/>
            <person name="Nusbaum C."/>
            <person name="Birren B.W."/>
        </authorList>
    </citation>
    <scope>NUCLEOTIDE SEQUENCE [LARGE SCALE GENOMIC DNA]</scope>
    <source>
        <strain evidence="3">H143</strain>
    </source>
</reference>
<organism evidence="2 3">
    <name type="scientific">Ajellomyces capsulatus (strain H143)</name>
    <name type="common">Darling's disease fungus</name>
    <name type="synonym">Histoplasma capsulatum</name>
    <dbReference type="NCBI Taxonomy" id="544712"/>
    <lineage>
        <taxon>Eukaryota</taxon>
        <taxon>Fungi</taxon>
        <taxon>Dikarya</taxon>
        <taxon>Ascomycota</taxon>
        <taxon>Pezizomycotina</taxon>
        <taxon>Eurotiomycetes</taxon>
        <taxon>Eurotiomycetidae</taxon>
        <taxon>Onygenales</taxon>
        <taxon>Ajellomycetaceae</taxon>
        <taxon>Histoplasma</taxon>
    </lineage>
</organism>
<accession>C6HCF7</accession>